<feature type="region of interest" description="Disordered" evidence="4">
    <location>
        <begin position="424"/>
        <end position="566"/>
    </location>
</feature>
<dbReference type="InterPro" id="IPR036890">
    <property type="entry name" value="HATPase_C_sf"/>
</dbReference>
<dbReference type="EMBL" id="JANLCJ010000005">
    <property type="protein sequence ID" value="MCS5734854.1"/>
    <property type="molecule type" value="Genomic_DNA"/>
</dbReference>
<dbReference type="PANTHER" id="PTHR24421:SF61">
    <property type="entry name" value="OXYGEN SENSOR HISTIDINE KINASE NREB"/>
    <property type="match status" value="1"/>
</dbReference>
<feature type="transmembrane region" description="Helical" evidence="5">
    <location>
        <begin position="176"/>
        <end position="198"/>
    </location>
</feature>
<feature type="compositionally biased region" description="Low complexity" evidence="4">
    <location>
        <begin position="442"/>
        <end position="459"/>
    </location>
</feature>
<protein>
    <submittedName>
        <fullName evidence="7">ATP-binding protein</fullName>
    </submittedName>
</protein>
<dbReference type="Proteomes" id="UP001165586">
    <property type="component" value="Unassembled WGS sequence"/>
</dbReference>
<evidence type="ECO:0000256" key="3">
    <source>
        <dbReference type="ARBA" id="ARBA00023012"/>
    </source>
</evidence>
<dbReference type="RefSeq" id="WP_259539754.1">
    <property type="nucleotide sequence ID" value="NZ_JANLCJ010000005.1"/>
</dbReference>
<keyword evidence="5" id="KW-0812">Transmembrane</keyword>
<comment type="caution">
    <text evidence="7">The sequence shown here is derived from an EMBL/GenBank/DDBJ whole genome shotgun (WGS) entry which is preliminary data.</text>
</comment>
<dbReference type="Gene3D" id="3.30.565.10">
    <property type="entry name" value="Histidine kinase-like ATPase, C-terminal domain"/>
    <property type="match status" value="1"/>
</dbReference>
<dbReference type="SUPFAM" id="SSF55874">
    <property type="entry name" value="ATPase domain of HSP90 chaperone/DNA topoisomerase II/histidine kinase"/>
    <property type="match status" value="1"/>
</dbReference>
<feature type="compositionally biased region" description="Low complexity" evidence="4">
    <location>
        <begin position="520"/>
        <end position="537"/>
    </location>
</feature>
<evidence type="ECO:0000259" key="6">
    <source>
        <dbReference type="Pfam" id="PF02518"/>
    </source>
</evidence>
<keyword evidence="7" id="KW-0547">Nucleotide-binding</keyword>
<keyword evidence="7" id="KW-0067">ATP-binding</keyword>
<dbReference type="InterPro" id="IPR050482">
    <property type="entry name" value="Sensor_HK_TwoCompSys"/>
</dbReference>
<feature type="transmembrane region" description="Helical" evidence="5">
    <location>
        <begin position="98"/>
        <end position="122"/>
    </location>
</feature>
<evidence type="ECO:0000313" key="8">
    <source>
        <dbReference type="Proteomes" id="UP001165586"/>
    </source>
</evidence>
<sequence length="566" mass="57247">MSNSPGPTSARGSFWTGPAASGAANSRAPLSRAQIDTTLARLEGLFGFVFALISIPALGQSAHTLKPEWAWGVTIAVFGSIAVAFVCSLVGRGIRVSMAVVACVFVVALVLWPLAVVTPAAAMGTQPWLWYIMIVAIAAAGISFPTLWAGVYAVGVPVIFAVLRVLPAGGGVSWPLAILDAMYTLLLGSFVVVVITVLRNAASRVDEAQATAVGRYADAAKRHAAEQERTRVDTVIHDRVLSTLLAASRSRSAADRHVAVQMAERALVALQSADAESEGAADLPIAVLVERSRALADTLSAPIAFSTEGDLAGSVPARVIEGVYSATVQAIVNSIQHAGAADVARTISLHGRGSSGFTVVVADTGAGFDVDGVPADRLGVRISIRERVASVGGEADLRSVPGSGTSVVLSWPAEGVPAFASAAPEPMAAPRPEPEAGPDPEGPAAAGSEPAVPGDTAPGPEGPGATGSEQAVSGGPAPGPEATAHERASWNGPVPEAKVAAPTGPKSTGSEPSGPEPTRPEATAAEPTAPEPTASEPTDPEPTDAANAGPHATRPGPPARDAEGER</sequence>
<dbReference type="Pfam" id="PF02518">
    <property type="entry name" value="HATPase_c"/>
    <property type="match status" value="1"/>
</dbReference>
<name>A0ABT2H4L2_9MICO</name>
<feature type="compositionally biased region" description="Pro residues" evidence="4">
    <location>
        <begin position="427"/>
        <end position="441"/>
    </location>
</feature>
<organism evidence="7 8">
    <name type="scientific">Herbiconiux daphne</name>
    <dbReference type="NCBI Taxonomy" id="2970914"/>
    <lineage>
        <taxon>Bacteria</taxon>
        <taxon>Bacillati</taxon>
        <taxon>Actinomycetota</taxon>
        <taxon>Actinomycetes</taxon>
        <taxon>Micrococcales</taxon>
        <taxon>Microbacteriaceae</taxon>
        <taxon>Herbiconiux</taxon>
    </lineage>
</organism>
<evidence type="ECO:0000256" key="2">
    <source>
        <dbReference type="ARBA" id="ARBA00022777"/>
    </source>
</evidence>
<evidence type="ECO:0000256" key="4">
    <source>
        <dbReference type="SAM" id="MobiDB-lite"/>
    </source>
</evidence>
<accession>A0ABT2H4L2</accession>
<dbReference type="GO" id="GO:0005524">
    <property type="term" value="F:ATP binding"/>
    <property type="evidence" value="ECO:0007669"/>
    <property type="project" value="UniProtKB-KW"/>
</dbReference>
<evidence type="ECO:0000313" key="7">
    <source>
        <dbReference type="EMBL" id="MCS5734854.1"/>
    </source>
</evidence>
<proteinExistence type="predicted"/>
<dbReference type="InterPro" id="IPR003594">
    <property type="entry name" value="HATPase_dom"/>
</dbReference>
<dbReference type="PANTHER" id="PTHR24421">
    <property type="entry name" value="NITRATE/NITRITE SENSOR PROTEIN NARX-RELATED"/>
    <property type="match status" value="1"/>
</dbReference>
<keyword evidence="2" id="KW-0418">Kinase</keyword>
<feature type="domain" description="Histidine kinase/HSP90-like ATPase" evidence="6">
    <location>
        <begin position="324"/>
        <end position="413"/>
    </location>
</feature>
<keyword evidence="5" id="KW-1133">Transmembrane helix</keyword>
<evidence type="ECO:0000256" key="5">
    <source>
        <dbReference type="SAM" id="Phobius"/>
    </source>
</evidence>
<feature type="transmembrane region" description="Helical" evidence="5">
    <location>
        <begin position="128"/>
        <end position="144"/>
    </location>
</feature>
<feature type="transmembrane region" description="Helical" evidence="5">
    <location>
        <begin position="39"/>
        <end position="57"/>
    </location>
</feature>
<feature type="transmembrane region" description="Helical" evidence="5">
    <location>
        <begin position="151"/>
        <end position="170"/>
    </location>
</feature>
<keyword evidence="5" id="KW-0472">Membrane</keyword>
<evidence type="ECO:0000256" key="1">
    <source>
        <dbReference type="ARBA" id="ARBA00022679"/>
    </source>
</evidence>
<gene>
    <name evidence="7" type="ORF">N1032_14005</name>
</gene>
<keyword evidence="1" id="KW-0808">Transferase</keyword>
<feature type="transmembrane region" description="Helical" evidence="5">
    <location>
        <begin position="69"/>
        <end position="91"/>
    </location>
</feature>
<keyword evidence="8" id="KW-1185">Reference proteome</keyword>
<reference evidence="7" key="1">
    <citation type="submission" date="2022-08" db="EMBL/GenBank/DDBJ databases">
        <authorList>
            <person name="Deng Y."/>
            <person name="Han X.-F."/>
            <person name="Zhang Y.-Q."/>
        </authorList>
    </citation>
    <scope>NUCLEOTIDE SEQUENCE</scope>
    <source>
        <strain evidence="7">CPCC 203386</strain>
    </source>
</reference>
<keyword evidence="3" id="KW-0902">Two-component regulatory system</keyword>